<evidence type="ECO:0000313" key="4">
    <source>
        <dbReference type="Proteomes" id="UP000252893"/>
    </source>
</evidence>
<dbReference type="CDD" id="cd11599">
    <property type="entry name" value="HDAC_classII_2"/>
    <property type="match status" value="1"/>
</dbReference>
<protein>
    <submittedName>
        <fullName evidence="3">Acetoin utilization deacetylase AcuC-like enzyme</fullName>
    </submittedName>
</protein>
<evidence type="ECO:0000256" key="1">
    <source>
        <dbReference type="ARBA" id="ARBA00005947"/>
    </source>
</evidence>
<dbReference type="PANTHER" id="PTHR10625">
    <property type="entry name" value="HISTONE DEACETYLASE HDAC1-RELATED"/>
    <property type="match status" value="1"/>
</dbReference>
<dbReference type="RefSeq" id="WP_113942554.1">
    <property type="nucleotide sequence ID" value="NZ_JBHEEG010000003.1"/>
</dbReference>
<keyword evidence="4" id="KW-1185">Reference proteome</keyword>
<evidence type="ECO:0000313" key="3">
    <source>
        <dbReference type="EMBL" id="RBO98607.1"/>
    </source>
</evidence>
<dbReference type="Gene3D" id="3.40.800.20">
    <property type="entry name" value="Histone deacetylase domain"/>
    <property type="match status" value="1"/>
</dbReference>
<gene>
    <name evidence="3" type="ORF">DFR47_101206</name>
</gene>
<dbReference type="GO" id="GO:0040029">
    <property type="term" value="P:epigenetic regulation of gene expression"/>
    <property type="evidence" value="ECO:0007669"/>
    <property type="project" value="TreeGrafter"/>
</dbReference>
<comment type="similarity">
    <text evidence="1">Belongs to the histone deacetylase family.</text>
</comment>
<sequence>MATRLYSHPVFLEHLTPAGHPERPDRLRALFSVLEGYDYYALDQVEAPFSDEGALGLVHPASYLKKIKAQIPDPLDEEQLASGMAQPIVNVGQDTYVSPQSWHAVLAATGSALAAVEDVFNGQADNVFIAARPPGHHATADTAMGFCITNTVAVAARYAQSHFGAERVAIIDWDVHHGNGTQDIFDADKDVLFCSTHQSQLYPGTGLVKETGVGNIVNAPLLADSGSREFREAFSTRILPALDNFRPDLILISAGFDGHYLDPLAQLNLIEADYDWATGQVMERADRFCNNRLISFLEGGYDLQGLSFSAAAHITRLMKG</sequence>
<dbReference type="AlphaFoldDB" id="A0A366E8H0"/>
<dbReference type="PANTHER" id="PTHR10625:SF10">
    <property type="entry name" value="HISTONE DEACETYLASE HDAC1"/>
    <property type="match status" value="1"/>
</dbReference>
<dbReference type="InterPro" id="IPR037138">
    <property type="entry name" value="His_deacetylse_dom_sf"/>
</dbReference>
<dbReference type="EMBL" id="QNRH01000001">
    <property type="protein sequence ID" value="RBO98607.1"/>
    <property type="molecule type" value="Genomic_DNA"/>
</dbReference>
<dbReference type="PRINTS" id="PR01270">
    <property type="entry name" value="HDASUPER"/>
</dbReference>
<dbReference type="InterPro" id="IPR023801">
    <property type="entry name" value="His_deacetylse_dom"/>
</dbReference>
<feature type="domain" description="Histone deacetylase" evidence="2">
    <location>
        <begin position="20"/>
        <end position="315"/>
    </location>
</feature>
<dbReference type="GO" id="GO:0004407">
    <property type="term" value="F:histone deacetylase activity"/>
    <property type="evidence" value="ECO:0007669"/>
    <property type="project" value="TreeGrafter"/>
</dbReference>
<evidence type="ECO:0000259" key="2">
    <source>
        <dbReference type="Pfam" id="PF00850"/>
    </source>
</evidence>
<organism evidence="3 4">
    <name type="scientific">Pseudochrobactrum asaccharolyticum</name>
    <dbReference type="NCBI Taxonomy" id="354351"/>
    <lineage>
        <taxon>Bacteria</taxon>
        <taxon>Pseudomonadati</taxon>
        <taxon>Pseudomonadota</taxon>
        <taxon>Alphaproteobacteria</taxon>
        <taxon>Hyphomicrobiales</taxon>
        <taxon>Brucellaceae</taxon>
        <taxon>Pseudochrobactrum</taxon>
    </lineage>
</organism>
<dbReference type="Pfam" id="PF00850">
    <property type="entry name" value="Hist_deacetyl"/>
    <property type="match status" value="1"/>
</dbReference>
<dbReference type="OrthoDB" id="9808367at2"/>
<reference evidence="3 4" key="1">
    <citation type="submission" date="2018-06" db="EMBL/GenBank/DDBJ databases">
        <title>Genomic Encyclopedia of Type Strains, Phase IV (KMG-IV): sequencing the most valuable type-strain genomes for metagenomic binning, comparative biology and taxonomic classification.</title>
        <authorList>
            <person name="Goeker M."/>
        </authorList>
    </citation>
    <scope>NUCLEOTIDE SEQUENCE [LARGE SCALE GENOMIC DNA]</scope>
    <source>
        <strain evidence="3 4">DSM 25619</strain>
    </source>
</reference>
<comment type="caution">
    <text evidence="3">The sequence shown here is derived from an EMBL/GenBank/DDBJ whole genome shotgun (WGS) entry which is preliminary data.</text>
</comment>
<accession>A0A366E8H0</accession>
<dbReference type="Proteomes" id="UP000252893">
    <property type="component" value="Unassembled WGS sequence"/>
</dbReference>
<dbReference type="InterPro" id="IPR000286">
    <property type="entry name" value="HDACs"/>
</dbReference>
<dbReference type="InterPro" id="IPR023696">
    <property type="entry name" value="Ureohydrolase_dom_sf"/>
</dbReference>
<name>A0A366E8H0_9HYPH</name>
<proteinExistence type="inferred from homology"/>
<dbReference type="SUPFAM" id="SSF52768">
    <property type="entry name" value="Arginase/deacetylase"/>
    <property type="match status" value="1"/>
</dbReference>